<evidence type="ECO:0000256" key="2">
    <source>
        <dbReference type="ARBA" id="ARBA00022603"/>
    </source>
</evidence>
<dbReference type="SUPFAM" id="SSF53335">
    <property type="entry name" value="S-adenosyl-L-methionine-dependent methyltransferases"/>
    <property type="match status" value="2"/>
</dbReference>
<dbReference type="RefSeq" id="WP_310766304.1">
    <property type="nucleotide sequence ID" value="NZ_CP134050.1"/>
</dbReference>
<dbReference type="NCBIfam" id="TIGR01764">
    <property type="entry name" value="excise"/>
    <property type="match status" value="1"/>
</dbReference>
<keyword evidence="12" id="KW-1185">Reference proteome</keyword>
<name>A0ABY9T5Z2_BREBE</name>
<keyword evidence="5" id="KW-0680">Restriction system</keyword>
<dbReference type="GO" id="GO:0032259">
    <property type="term" value="P:methylation"/>
    <property type="evidence" value="ECO:0007669"/>
    <property type="project" value="UniProtKB-KW"/>
</dbReference>
<evidence type="ECO:0000313" key="11">
    <source>
        <dbReference type="EMBL" id="WNC14352.1"/>
    </source>
</evidence>
<dbReference type="Pfam" id="PF01555">
    <property type="entry name" value="N6_N4_Mtase"/>
    <property type="match status" value="2"/>
</dbReference>
<dbReference type="EC" id="2.1.1.-" evidence="8"/>
<dbReference type="Gene3D" id="3.40.50.150">
    <property type="entry name" value="Vaccinia Virus protein VP39"/>
    <property type="match status" value="2"/>
</dbReference>
<feature type="domain" description="DNA methylase N-4/N-6" evidence="9">
    <location>
        <begin position="246"/>
        <end position="394"/>
    </location>
</feature>
<dbReference type="GO" id="GO:0016746">
    <property type="term" value="F:acyltransferase activity"/>
    <property type="evidence" value="ECO:0007669"/>
    <property type="project" value="UniProtKB-KW"/>
</dbReference>
<keyword evidence="11" id="KW-0012">Acyltransferase</keyword>
<keyword evidence="4" id="KW-0949">S-adenosyl-L-methionine</keyword>
<dbReference type="GO" id="GO:0008168">
    <property type="term" value="F:methyltransferase activity"/>
    <property type="evidence" value="ECO:0007669"/>
    <property type="project" value="UniProtKB-KW"/>
</dbReference>
<dbReference type="Proteomes" id="UP001256827">
    <property type="component" value="Chromosome"/>
</dbReference>
<accession>A0ABY9T5Z2</accession>
<proteinExistence type="inferred from homology"/>
<protein>
    <recommendedName>
        <fullName evidence="8">Methyltransferase</fullName>
        <ecNumber evidence="8">2.1.1.-</ecNumber>
    </recommendedName>
</protein>
<keyword evidence="2 11" id="KW-0489">Methyltransferase</keyword>
<keyword evidence="6" id="KW-0238">DNA-binding</keyword>
<feature type="domain" description="Helix-turn-helix" evidence="10">
    <location>
        <begin position="11"/>
        <end position="56"/>
    </location>
</feature>
<evidence type="ECO:0000256" key="6">
    <source>
        <dbReference type="ARBA" id="ARBA00023125"/>
    </source>
</evidence>
<gene>
    <name evidence="11" type="ORF">RGB73_27380</name>
</gene>
<evidence type="ECO:0000259" key="9">
    <source>
        <dbReference type="Pfam" id="PF01555"/>
    </source>
</evidence>
<dbReference type="Gene3D" id="1.10.1660.10">
    <property type="match status" value="1"/>
</dbReference>
<comment type="catalytic activity">
    <reaction evidence="7">
        <text>a 2'-deoxycytidine in DNA + S-adenosyl-L-methionine = an N(4)-methyl-2'-deoxycytidine in DNA + S-adenosyl-L-homocysteine + H(+)</text>
        <dbReference type="Rhea" id="RHEA:16857"/>
        <dbReference type="Rhea" id="RHEA-COMP:11369"/>
        <dbReference type="Rhea" id="RHEA-COMP:13674"/>
        <dbReference type="ChEBI" id="CHEBI:15378"/>
        <dbReference type="ChEBI" id="CHEBI:57856"/>
        <dbReference type="ChEBI" id="CHEBI:59789"/>
        <dbReference type="ChEBI" id="CHEBI:85452"/>
        <dbReference type="ChEBI" id="CHEBI:137933"/>
        <dbReference type="EC" id="2.1.1.113"/>
    </reaction>
</comment>
<evidence type="ECO:0000313" key="12">
    <source>
        <dbReference type="Proteomes" id="UP001256827"/>
    </source>
</evidence>
<comment type="similarity">
    <text evidence="1">Belongs to the N(4)/N(6)-methyltransferase family. N(4) subfamily.</text>
</comment>
<sequence>MKTVDSKQSVTTTGAAKYLGVSNATIYRMVENNLLNPLKTPGGQRRFDIKELEEYKIKSKEIKAPQNPSIKENLVKEGQTSYQQLNLLDLPNVEDSNSVDSSDELVTESDGVIDPRNKLNDLSGKDWLPETKSFWFQKGLGSKHPHAQIERQHPAPFSFQDVGRLIKFFTKEGQHVLDPFSGVGSTLKAAALLNRIGTGIELSEHWNTLAKERLDYEVSTGEALKHTFITGDCRKELKKMVDDSFDFIVTSPPYWSILNKKADHKVQRDRVNNNLATNYSDSVDDLGNISDYSEFLDILVDQVFVQCGRVLKTSKYMCIIVSDFRNKSEFVSFHSDIIQRLNLKSICNRSRLTLQGVKVLLQNHKSLLPYGYPFAYVENIHHQYILIFKKVEIKKKSKKDMN</sequence>
<dbReference type="SUPFAM" id="SSF46955">
    <property type="entry name" value="Putative DNA-binding domain"/>
    <property type="match status" value="1"/>
</dbReference>
<reference evidence="11 12" key="1">
    <citation type="submission" date="2023-09" db="EMBL/GenBank/DDBJ databases">
        <title>Complete Genome and Methylome dissection of Bacillus brevis NEB573 original source of BbsI restriction endonuclease.</title>
        <authorList>
            <person name="Fomenkov A."/>
            <person name="Roberts R.D."/>
        </authorList>
    </citation>
    <scope>NUCLEOTIDE SEQUENCE [LARGE SCALE GENOMIC DNA]</scope>
    <source>
        <strain evidence="11 12">NEB573</strain>
    </source>
</reference>
<dbReference type="InterPro" id="IPR010093">
    <property type="entry name" value="SinI_DNA-bd"/>
</dbReference>
<dbReference type="InterPro" id="IPR002941">
    <property type="entry name" value="DNA_methylase_N4/N6"/>
</dbReference>
<dbReference type="InterPro" id="IPR009061">
    <property type="entry name" value="DNA-bd_dom_put_sf"/>
</dbReference>
<dbReference type="InterPro" id="IPR041657">
    <property type="entry name" value="HTH_17"/>
</dbReference>
<dbReference type="InterPro" id="IPR029063">
    <property type="entry name" value="SAM-dependent_MTases_sf"/>
</dbReference>
<dbReference type="InterPro" id="IPR001091">
    <property type="entry name" value="RM_Methyltransferase"/>
</dbReference>
<feature type="domain" description="DNA methylase N-4/N-6" evidence="9">
    <location>
        <begin position="102"/>
        <end position="211"/>
    </location>
</feature>
<dbReference type="InterPro" id="IPR017985">
    <property type="entry name" value="MeTrfase_CN4_CS"/>
</dbReference>
<dbReference type="PROSITE" id="PS00093">
    <property type="entry name" value="N4_MTASE"/>
    <property type="match status" value="1"/>
</dbReference>
<dbReference type="CDD" id="cd02440">
    <property type="entry name" value="AdoMet_MTases"/>
    <property type="match status" value="1"/>
</dbReference>
<dbReference type="Pfam" id="PF12728">
    <property type="entry name" value="HTH_17"/>
    <property type="match status" value="1"/>
</dbReference>
<evidence type="ECO:0000256" key="5">
    <source>
        <dbReference type="ARBA" id="ARBA00022747"/>
    </source>
</evidence>
<organism evidence="11 12">
    <name type="scientific">Brevibacillus brevis</name>
    <name type="common">Bacillus brevis</name>
    <dbReference type="NCBI Taxonomy" id="1393"/>
    <lineage>
        <taxon>Bacteria</taxon>
        <taxon>Bacillati</taxon>
        <taxon>Bacillota</taxon>
        <taxon>Bacilli</taxon>
        <taxon>Bacillales</taxon>
        <taxon>Paenibacillaceae</taxon>
        <taxon>Brevibacillus</taxon>
    </lineage>
</organism>
<evidence type="ECO:0000256" key="7">
    <source>
        <dbReference type="ARBA" id="ARBA00049120"/>
    </source>
</evidence>
<dbReference type="PRINTS" id="PR00508">
    <property type="entry name" value="S21N4MTFRASE"/>
</dbReference>
<evidence type="ECO:0000256" key="4">
    <source>
        <dbReference type="ARBA" id="ARBA00022691"/>
    </source>
</evidence>
<evidence type="ECO:0000256" key="8">
    <source>
        <dbReference type="RuleBase" id="RU362026"/>
    </source>
</evidence>
<evidence type="ECO:0000259" key="10">
    <source>
        <dbReference type="Pfam" id="PF12728"/>
    </source>
</evidence>
<evidence type="ECO:0000256" key="1">
    <source>
        <dbReference type="ARBA" id="ARBA00010203"/>
    </source>
</evidence>
<dbReference type="EMBL" id="CP134050">
    <property type="protein sequence ID" value="WNC14352.1"/>
    <property type="molecule type" value="Genomic_DNA"/>
</dbReference>
<keyword evidence="3" id="KW-0808">Transferase</keyword>
<evidence type="ECO:0000256" key="3">
    <source>
        <dbReference type="ARBA" id="ARBA00022679"/>
    </source>
</evidence>